<gene>
    <name evidence="3" type="ORF">COCSUDRAFT_67496</name>
</gene>
<evidence type="ECO:0000256" key="1">
    <source>
        <dbReference type="SAM" id="MobiDB-lite"/>
    </source>
</evidence>
<feature type="signal peptide" evidence="2">
    <location>
        <begin position="1"/>
        <end position="24"/>
    </location>
</feature>
<dbReference type="EMBL" id="AGSI01000016">
    <property type="protein sequence ID" value="EIE20129.1"/>
    <property type="molecule type" value="Genomic_DNA"/>
</dbReference>
<evidence type="ECO:0000313" key="3">
    <source>
        <dbReference type="EMBL" id="EIE20129.1"/>
    </source>
</evidence>
<reference evidence="3 4" key="1">
    <citation type="journal article" date="2012" name="Genome Biol.">
        <title>The genome of the polar eukaryotic microalga coccomyxa subellipsoidea reveals traits of cold adaptation.</title>
        <authorList>
            <person name="Blanc G."/>
            <person name="Agarkova I."/>
            <person name="Grimwood J."/>
            <person name="Kuo A."/>
            <person name="Brueggeman A."/>
            <person name="Dunigan D."/>
            <person name="Gurnon J."/>
            <person name="Ladunga I."/>
            <person name="Lindquist E."/>
            <person name="Lucas S."/>
            <person name="Pangilinan J."/>
            <person name="Proschold T."/>
            <person name="Salamov A."/>
            <person name="Schmutz J."/>
            <person name="Weeks D."/>
            <person name="Yamada T."/>
            <person name="Claverie J.M."/>
            <person name="Grigoriev I."/>
            <person name="Van Etten J."/>
            <person name="Lomsadze A."/>
            <person name="Borodovsky M."/>
        </authorList>
    </citation>
    <scope>NUCLEOTIDE SEQUENCE [LARGE SCALE GENOMIC DNA]</scope>
    <source>
        <strain evidence="3 4">C-169</strain>
    </source>
</reference>
<evidence type="ECO:0000256" key="2">
    <source>
        <dbReference type="SAM" id="SignalP"/>
    </source>
</evidence>
<keyword evidence="2" id="KW-0732">Signal</keyword>
<comment type="caution">
    <text evidence="3">The sequence shown here is derived from an EMBL/GenBank/DDBJ whole genome shotgun (WGS) entry which is preliminary data.</text>
</comment>
<keyword evidence="4" id="KW-1185">Reference proteome</keyword>
<protein>
    <submittedName>
        <fullName evidence="3">Uncharacterized protein</fullName>
    </submittedName>
</protein>
<sequence>MTSRVGRILLRTFILACLTNVVIGQLADNLMVSGSNRPMAEGVGTYGLAGAGTQGISGESNGGGLYSRKIPTVTISKRVPGVIVSDGAGHAQVYQNNLDAFRGLTDILGAGIGQQVESHLQQQFGGGPQGHSFAVAQSPATAIQPDSGDITSSAMHSSDLAMPAGRRLQQATILENISTNALSAIQDRVVAETSSLKADIARATQPGDLPTVTSTQDGTLQLLTNNNSGDEIQFRKDGTFTFVNGGDSPGIFSLGPKGVHFEKDNVFKSRMYAARAPSSDPTATDANSNLNSNGQSSGSQSDSSNGAATAGGAGGANSQTQSSNTYSTTNASPDASTYSNNGSGQQQSAGGPTASAPAPTEASTEGQNSGYSVTTPAPSQESATSSDSAQSAGPSSQGVQQQQGTSSFVTAAYSAARNYASAPQAADAAYSAAQGAQAPTTVASYGPSQSLLPQSSYVGSTNTAASVAGAQAPSVESYVVYPTPVDQSYFNTGTPVAQGPAAYPAQASNCSAPSVQTLSASAYSAAVPNVQASGLANRSTGRQLPTSADVFNLGEGIASLLGRRLLHQG</sequence>
<organism evidence="3 4">
    <name type="scientific">Coccomyxa subellipsoidea (strain C-169)</name>
    <name type="common">Green microalga</name>
    <dbReference type="NCBI Taxonomy" id="574566"/>
    <lineage>
        <taxon>Eukaryota</taxon>
        <taxon>Viridiplantae</taxon>
        <taxon>Chlorophyta</taxon>
        <taxon>core chlorophytes</taxon>
        <taxon>Trebouxiophyceae</taxon>
        <taxon>Trebouxiophyceae incertae sedis</taxon>
        <taxon>Coccomyxaceae</taxon>
        <taxon>Coccomyxa</taxon>
        <taxon>Coccomyxa subellipsoidea</taxon>
    </lineage>
</organism>
<feature type="compositionally biased region" description="Low complexity" evidence="1">
    <location>
        <begin position="287"/>
        <end position="308"/>
    </location>
</feature>
<name>I0YP10_COCSC</name>
<dbReference type="KEGG" id="csl:COCSUDRAFT_67496"/>
<feature type="compositionally biased region" description="Low complexity" evidence="1">
    <location>
        <begin position="385"/>
        <end position="404"/>
    </location>
</feature>
<evidence type="ECO:0000313" key="4">
    <source>
        <dbReference type="Proteomes" id="UP000007264"/>
    </source>
</evidence>
<accession>I0YP10</accession>
<feature type="compositionally biased region" description="Polar residues" evidence="1">
    <location>
        <begin position="366"/>
        <end position="384"/>
    </location>
</feature>
<feature type="chain" id="PRO_5003636359" evidence="2">
    <location>
        <begin position="25"/>
        <end position="569"/>
    </location>
</feature>
<dbReference type="RefSeq" id="XP_005644673.1">
    <property type="nucleotide sequence ID" value="XM_005644616.1"/>
</dbReference>
<dbReference type="OrthoDB" id="10478856at2759"/>
<feature type="region of interest" description="Disordered" evidence="1">
    <location>
        <begin position="277"/>
        <end position="404"/>
    </location>
</feature>
<feature type="compositionally biased region" description="Low complexity" evidence="1">
    <location>
        <begin position="342"/>
        <end position="365"/>
    </location>
</feature>
<feature type="compositionally biased region" description="Low complexity" evidence="1">
    <location>
        <begin position="316"/>
        <end position="332"/>
    </location>
</feature>
<dbReference type="Proteomes" id="UP000007264">
    <property type="component" value="Unassembled WGS sequence"/>
</dbReference>
<dbReference type="AlphaFoldDB" id="I0YP10"/>
<dbReference type="GeneID" id="17038105"/>
<proteinExistence type="predicted"/>